<feature type="transmembrane region" description="Helical" evidence="7">
    <location>
        <begin position="212"/>
        <end position="229"/>
    </location>
</feature>
<dbReference type="Proteomes" id="UP000234632">
    <property type="component" value="Unassembled WGS sequence"/>
</dbReference>
<keyword evidence="7" id="KW-1003">Cell membrane</keyword>
<feature type="transmembrane region" description="Helical" evidence="7">
    <location>
        <begin position="94"/>
        <end position="115"/>
    </location>
</feature>
<dbReference type="RefSeq" id="WP_101853295.1">
    <property type="nucleotide sequence ID" value="NZ_LOMZ01000002.1"/>
</dbReference>
<name>A0A2N4SY24_9MICC</name>
<evidence type="ECO:0000313" key="10">
    <source>
        <dbReference type="Proteomes" id="UP000234632"/>
    </source>
</evidence>
<evidence type="ECO:0000256" key="6">
    <source>
        <dbReference type="ARBA" id="ARBA00023136"/>
    </source>
</evidence>
<proteinExistence type="inferred from homology"/>
<keyword evidence="7" id="KW-0813">Transport</keyword>
<organism evidence="9 10">
    <name type="scientific">Kocuria flava</name>
    <dbReference type="NCBI Taxonomy" id="446860"/>
    <lineage>
        <taxon>Bacteria</taxon>
        <taxon>Bacillati</taxon>
        <taxon>Actinomycetota</taxon>
        <taxon>Actinomycetes</taxon>
        <taxon>Micrococcales</taxon>
        <taxon>Micrococcaceae</taxon>
        <taxon>Kocuria</taxon>
    </lineage>
</organism>
<reference evidence="9 10" key="1">
    <citation type="submission" date="2015-12" db="EMBL/GenBank/DDBJ databases">
        <authorList>
            <person name="Shamseldin A."/>
            <person name="Moawad H."/>
            <person name="Abd El-Rahim W.M."/>
            <person name="Sadowsky M.J."/>
        </authorList>
    </citation>
    <scope>NUCLEOTIDE SEQUENCE [LARGE SCALE GENOMIC DNA]</scope>
    <source>
        <strain evidence="9 10">S43</strain>
    </source>
</reference>
<feature type="transmembrane region" description="Helical" evidence="7">
    <location>
        <begin position="235"/>
        <end position="256"/>
    </location>
</feature>
<dbReference type="PRINTS" id="PR01840">
    <property type="entry name" value="TATCFAMILY"/>
</dbReference>
<dbReference type="NCBIfam" id="TIGR00945">
    <property type="entry name" value="tatC"/>
    <property type="match status" value="1"/>
</dbReference>
<dbReference type="GO" id="GO:0033281">
    <property type="term" value="C:TAT protein transport complex"/>
    <property type="evidence" value="ECO:0007669"/>
    <property type="project" value="UniProtKB-UniRule"/>
</dbReference>
<sequence length="300" mass="32475">MSSQSPRRPRKRRTARKANPQAQMALAEHLRELRNRLIKSAVATVVGMVGGFFLYIPFMAYITEPLQRLAAAEGSEASINYSAVGSSFNIMVEVSLVLGLVLASPVWLYQLWAFVTPALHRTERRYAVGFLAAAVPLFLGGIAVAVLTLPTAVYALTAFTPAGGTNFISADVYLRFFLQLILTFGVAFVLPVFLVGLNMLGLLSGRTVLKSWRIVVVLVMVVSAMAAPGPDPMTMFYLAVPLLTLFFVAVALCLLLDRRRARRDAHRAEATGAGADTATSTDEIHRLGEDSVCSVSTAPK</sequence>
<dbReference type="EMBL" id="LOMZ01000002">
    <property type="protein sequence ID" value="PLC10878.1"/>
    <property type="molecule type" value="Genomic_DNA"/>
</dbReference>
<evidence type="ECO:0000256" key="5">
    <source>
        <dbReference type="ARBA" id="ARBA00023010"/>
    </source>
</evidence>
<comment type="function">
    <text evidence="7">Part of the twin-arginine translocation (Tat) system that transports large folded proteins containing a characteristic twin-arginine motif in their signal peptide across membranes. Together with TatB, TatC is part of a receptor directly interacting with Tat signal peptides.</text>
</comment>
<protein>
    <recommendedName>
        <fullName evidence="7">Sec-independent protein translocase protein TatC</fullName>
    </recommendedName>
</protein>
<feature type="transmembrane region" description="Helical" evidence="7">
    <location>
        <begin position="127"/>
        <end position="156"/>
    </location>
</feature>
<accession>A0A2N4SY24</accession>
<dbReference type="HAMAP" id="MF_00902">
    <property type="entry name" value="TatC"/>
    <property type="match status" value="1"/>
</dbReference>
<dbReference type="PANTHER" id="PTHR30371:SF0">
    <property type="entry name" value="SEC-INDEPENDENT PROTEIN TRANSLOCASE PROTEIN TATC, CHLOROPLASTIC-RELATED"/>
    <property type="match status" value="1"/>
</dbReference>
<comment type="subcellular location">
    <subcellularLocation>
        <location evidence="7">Cell membrane</location>
        <topology evidence="7">Multi-pass membrane protein</topology>
    </subcellularLocation>
    <subcellularLocation>
        <location evidence="1">Membrane</location>
        <topology evidence="1">Multi-pass membrane protein</topology>
    </subcellularLocation>
</comment>
<comment type="subunit">
    <text evidence="7">The Tat system comprises two distinct complexes: a TatABC complex, containing multiple copies of TatA, TatB and TatC subunits, and a separate TatA complex, containing only TatA subunits. Substrates initially bind to the TatABC complex, which probably triggers association of the separate TatA complex to form the active translocon.</text>
</comment>
<evidence type="ECO:0000256" key="1">
    <source>
        <dbReference type="ARBA" id="ARBA00004141"/>
    </source>
</evidence>
<dbReference type="GO" id="GO:0043953">
    <property type="term" value="P:protein transport by the Tat complex"/>
    <property type="evidence" value="ECO:0007669"/>
    <property type="project" value="UniProtKB-UniRule"/>
</dbReference>
<gene>
    <name evidence="7" type="primary">tatC</name>
    <name evidence="9" type="ORF">AUQ48_16290</name>
</gene>
<keyword evidence="2 7" id="KW-0812">Transmembrane</keyword>
<dbReference type="GO" id="GO:0065002">
    <property type="term" value="P:intracellular protein transmembrane transport"/>
    <property type="evidence" value="ECO:0007669"/>
    <property type="project" value="TreeGrafter"/>
</dbReference>
<evidence type="ECO:0000256" key="2">
    <source>
        <dbReference type="ARBA" id="ARBA00022692"/>
    </source>
</evidence>
<feature type="transmembrane region" description="Helical" evidence="7">
    <location>
        <begin position="41"/>
        <end position="62"/>
    </location>
</feature>
<comment type="similarity">
    <text evidence="7">Belongs to the TatC family.</text>
</comment>
<feature type="compositionally biased region" description="Basic residues" evidence="8">
    <location>
        <begin position="7"/>
        <end position="16"/>
    </location>
</feature>
<evidence type="ECO:0000256" key="4">
    <source>
        <dbReference type="ARBA" id="ARBA00022989"/>
    </source>
</evidence>
<dbReference type="InterPro" id="IPR002033">
    <property type="entry name" value="TatC"/>
</dbReference>
<dbReference type="Pfam" id="PF00902">
    <property type="entry name" value="TatC"/>
    <property type="match status" value="1"/>
</dbReference>
<evidence type="ECO:0000313" key="9">
    <source>
        <dbReference type="EMBL" id="PLC10878.1"/>
    </source>
</evidence>
<keyword evidence="4 7" id="KW-1133">Transmembrane helix</keyword>
<evidence type="ECO:0000256" key="7">
    <source>
        <dbReference type="HAMAP-Rule" id="MF_00902"/>
    </source>
</evidence>
<dbReference type="PANTHER" id="PTHR30371">
    <property type="entry name" value="SEC-INDEPENDENT PROTEIN TRANSLOCASE PROTEIN TATC"/>
    <property type="match status" value="1"/>
</dbReference>
<dbReference type="AlphaFoldDB" id="A0A2N4SY24"/>
<evidence type="ECO:0000256" key="3">
    <source>
        <dbReference type="ARBA" id="ARBA00022927"/>
    </source>
</evidence>
<feature type="transmembrane region" description="Helical" evidence="7">
    <location>
        <begin position="176"/>
        <end position="200"/>
    </location>
</feature>
<keyword evidence="5 7" id="KW-0811">Translocation</keyword>
<dbReference type="GO" id="GO:0009977">
    <property type="term" value="F:proton motive force dependent protein transmembrane transporter activity"/>
    <property type="evidence" value="ECO:0007669"/>
    <property type="project" value="TreeGrafter"/>
</dbReference>
<feature type="region of interest" description="Disordered" evidence="8">
    <location>
        <begin position="1"/>
        <end position="20"/>
    </location>
</feature>
<evidence type="ECO:0000256" key="8">
    <source>
        <dbReference type="SAM" id="MobiDB-lite"/>
    </source>
</evidence>
<comment type="caution">
    <text evidence="9">The sequence shown here is derived from an EMBL/GenBank/DDBJ whole genome shotgun (WGS) entry which is preliminary data.</text>
</comment>
<keyword evidence="6 7" id="KW-0472">Membrane</keyword>
<keyword evidence="3 7" id="KW-0653">Protein transport</keyword>